<comment type="caution">
    <text evidence="1">The sequence shown here is derived from an EMBL/GenBank/DDBJ whole genome shotgun (WGS) entry which is preliminary data.</text>
</comment>
<accession>A0A0F9BHA2</accession>
<dbReference type="AlphaFoldDB" id="A0A0F9BHA2"/>
<protein>
    <submittedName>
        <fullName evidence="1">Uncharacterized protein</fullName>
    </submittedName>
</protein>
<evidence type="ECO:0000313" key="1">
    <source>
        <dbReference type="EMBL" id="KKK83826.1"/>
    </source>
</evidence>
<organism evidence="1">
    <name type="scientific">marine sediment metagenome</name>
    <dbReference type="NCBI Taxonomy" id="412755"/>
    <lineage>
        <taxon>unclassified sequences</taxon>
        <taxon>metagenomes</taxon>
        <taxon>ecological metagenomes</taxon>
    </lineage>
</organism>
<proteinExistence type="predicted"/>
<gene>
    <name evidence="1" type="ORF">LCGC14_2789470</name>
</gene>
<reference evidence="1" key="1">
    <citation type="journal article" date="2015" name="Nature">
        <title>Complex archaea that bridge the gap between prokaryotes and eukaryotes.</title>
        <authorList>
            <person name="Spang A."/>
            <person name="Saw J.H."/>
            <person name="Jorgensen S.L."/>
            <person name="Zaremba-Niedzwiedzka K."/>
            <person name="Martijn J."/>
            <person name="Lind A.E."/>
            <person name="van Eijk R."/>
            <person name="Schleper C."/>
            <person name="Guy L."/>
            <person name="Ettema T.J."/>
        </authorList>
    </citation>
    <scope>NUCLEOTIDE SEQUENCE</scope>
</reference>
<sequence>MSAYTKDAMCKHFWELFDQKEALIEELAPSRKKRDELRNKLRPLVAEYKAAKLDVVAIERPRMGEIDSEMAVIARALGNKVGERPGA</sequence>
<name>A0A0F9BHA2_9ZZZZ</name>
<dbReference type="EMBL" id="LAZR01052051">
    <property type="protein sequence ID" value="KKK83826.1"/>
    <property type="molecule type" value="Genomic_DNA"/>
</dbReference>